<dbReference type="HOGENOM" id="CLU_050462_1_0_1"/>
<protein>
    <submittedName>
        <fullName evidence="2">Uncharacterized protein</fullName>
    </submittedName>
</protein>
<dbReference type="eggNOG" id="ENOG502T2K8">
    <property type="taxonomic scope" value="Eukaryota"/>
</dbReference>
<feature type="compositionally biased region" description="Low complexity" evidence="1">
    <location>
        <begin position="74"/>
        <end position="97"/>
    </location>
</feature>
<feature type="region of interest" description="Disordered" evidence="1">
    <location>
        <begin position="34"/>
        <end position="131"/>
    </location>
</feature>
<dbReference type="EMBL" id="ANIZ01001075">
    <property type="protein sequence ID" value="ETI49994.1"/>
    <property type="molecule type" value="Genomic_DNA"/>
</dbReference>
<sequence length="387" mass="42182">MASLCPSASSRALLVELQSTAGLRATKSWLARASLARPTSETSAKQPQAATQPASRSSPPSPPLPSPPSPPSSPSAVDSPAASPASALSAGSLPSPLNTAPSLPLDDVSVASDVSGDDEETESVGGLNRLRRSTDSGDWHLTLGLLRSNVEQLHDVRGEYPHRCFLVEWQITPLQLSWVWEEQLAQRFARRIDQVMQWCEDLRPGAFANYYKKHFARRDQASPAGGCFMDAFRAALYHLGDPGLASTATELWVDFEREHPGTVDRVSRGEATEFFRVLQRSNFPLDFDLLFHSPLDATYTKMERFQAFVQTPREGVYLTSIEDGLVGHCVVVLAKGPDTAVSVLDGVEPPVTPEHLTNLEYLHKVKWMELMKLIKGTVVAAVNASPG</sequence>
<comment type="caution">
    <text evidence="2">The sequence shown here is derived from an EMBL/GenBank/DDBJ whole genome shotgun (WGS) entry which is preliminary data.</text>
</comment>
<dbReference type="AlphaFoldDB" id="V9FET8"/>
<evidence type="ECO:0000313" key="2">
    <source>
        <dbReference type="EMBL" id="ETI49994.1"/>
    </source>
</evidence>
<name>V9FET8_PHYNI</name>
<evidence type="ECO:0000256" key="1">
    <source>
        <dbReference type="SAM" id="MobiDB-lite"/>
    </source>
</evidence>
<feature type="compositionally biased region" description="Polar residues" evidence="1">
    <location>
        <begin position="37"/>
        <end position="52"/>
    </location>
</feature>
<keyword evidence="3" id="KW-1185">Reference proteome</keyword>
<gene>
    <name evidence="2" type="ORF">F443_06366</name>
</gene>
<proteinExistence type="predicted"/>
<accession>V9FET8</accession>
<organism evidence="2 3">
    <name type="scientific">Phytophthora nicotianae P1569</name>
    <dbReference type="NCBI Taxonomy" id="1317065"/>
    <lineage>
        <taxon>Eukaryota</taxon>
        <taxon>Sar</taxon>
        <taxon>Stramenopiles</taxon>
        <taxon>Oomycota</taxon>
        <taxon>Peronosporomycetes</taxon>
        <taxon>Peronosporales</taxon>
        <taxon>Peronosporaceae</taxon>
        <taxon>Phytophthora</taxon>
    </lineage>
</organism>
<feature type="compositionally biased region" description="Pro residues" evidence="1">
    <location>
        <begin position="59"/>
        <end position="73"/>
    </location>
</feature>
<dbReference type="OrthoDB" id="126986at2759"/>
<evidence type="ECO:0000313" key="3">
    <source>
        <dbReference type="Proteomes" id="UP000018721"/>
    </source>
</evidence>
<reference evidence="2 3" key="1">
    <citation type="submission" date="2013-11" db="EMBL/GenBank/DDBJ databases">
        <title>The Genome Sequence of Phytophthora parasitica P1569.</title>
        <authorList>
            <consortium name="The Broad Institute Genomics Platform"/>
            <person name="Russ C."/>
            <person name="Tyler B."/>
            <person name="Panabieres F."/>
            <person name="Shan W."/>
            <person name="Tripathy S."/>
            <person name="Grunwald N."/>
            <person name="Machado M."/>
            <person name="Johnson C.S."/>
            <person name="Arredondo F."/>
            <person name="Hong C."/>
            <person name="Coffey M."/>
            <person name="Young S.K."/>
            <person name="Zeng Q."/>
            <person name="Gargeya S."/>
            <person name="Fitzgerald M."/>
            <person name="Abouelleil A."/>
            <person name="Alvarado L."/>
            <person name="Chapman S.B."/>
            <person name="Gainer-Dewar J."/>
            <person name="Goldberg J."/>
            <person name="Griggs A."/>
            <person name="Gujja S."/>
            <person name="Hansen M."/>
            <person name="Howarth C."/>
            <person name="Imamovic A."/>
            <person name="Ireland A."/>
            <person name="Larimer J."/>
            <person name="McCowan C."/>
            <person name="Murphy C."/>
            <person name="Pearson M."/>
            <person name="Poon T.W."/>
            <person name="Priest M."/>
            <person name="Roberts A."/>
            <person name="Saif S."/>
            <person name="Shea T."/>
            <person name="Sykes S."/>
            <person name="Wortman J."/>
            <person name="Nusbaum C."/>
            <person name="Birren B."/>
        </authorList>
    </citation>
    <scope>NUCLEOTIDE SEQUENCE [LARGE SCALE GENOMIC DNA]</scope>
    <source>
        <strain evidence="2 3">P1569</strain>
    </source>
</reference>
<dbReference type="Proteomes" id="UP000018721">
    <property type="component" value="Unassembled WGS sequence"/>
</dbReference>